<proteinExistence type="predicted"/>
<accession>A0ABT8N446</accession>
<feature type="transmembrane region" description="Helical" evidence="1">
    <location>
        <begin position="49"/>
        <end position="69"/>
    </location>
</feature>
<evidence type="ECO:0000313" key="3">
    <source>
        <dbReference type="Proteomes" id="UP001172055"/>
    </source>
</evidence>
<comment type="caution">
    <text evidence="2">The sequence shown here is derived from an EMBL/GenBank/DDBJ whole genome shotgun (WGS) entry which is preliminary data.</text>
</comment>
<keyword evidence="1" id="KW-0472">Membrane</keyword>
<name>A0ABT8N446_9BACL</name>
<sequence length="183" mass="19884">MPHSAMEKPQNQLLSWIVLIVGGLFLIPTLPFTLLLISMPIWKPDETSFLSLLFTALPVAMCAATIWAMRQAYKAIRLSASTTVQASAVLPKSPEQVIENDLPSARKKPVWPWAVIVPGVLLLFALGPGAMMLPIMPVYLAAMSTDSGTVPDYVPALIVVIGYTLILAYAVFLVKAIQVLRAK</sequence>
<dbReference type="EMBL" id="JAUJWV010000002">
    <property type="protein sequence ID" value="MDN7242657.1"/>
    <property type="molecule type" value="Genomic_DNA"/>
</dbReference>
<feature type="transmembrane region" description="Helical" evidence="1">
    <location>
        <begin position="153"/>
        <end position="174"/>
    </location>
</feature>
<evidence type="ECO:0000313" key="2">
    <source>
        <dbReference type="EMBL" id="MDN7242657.1"/>
    </source>
</evidence>
<keyword evidence="1" id="KW-1133">Transmembrane helix</keyword>
<protein>
    <submittedName>
        <fullName evidence="2">Uncharacterized protein</fullName>
    </submittedName>
</protein>
<keyword evidence="3" id="KW-1185">Reference proteome</keyword>
<evidence type="ECO:0000256" key="1">
    <source>
        <dbReference type="SAM" id="Phobius"/>
    </source>
</evidence>
<organism evidence="2 3">
    <name type="scientific">Planococcus shixiaomingii</name>
    <dbReference type="NCBI Taxonomy" id="3058393"/>
    <lineage>
        <taxon>Bacteria</taxon>
        <taxon>Bacillati</taxon>
        <taxon>Bacillota</taxon>
        <taxon>Bacilli</taxon>
        <taxon>Bacillales</taxon>
        <taxon>Caryophanaceae</taxon>
        <taxon>Planococcus</taxon>
    </lineage>
</organism>
<reference evidence="2 3" key="1">
    <citation type="submission" date="2023-06" db="EMBL/GenBank/DDBJ databases">
        <title>Novel species in genus Planococcus.</title>
        <authorList>
            <person name="Ning S."/>
        </authorList>
    </citation>
    <scope>NUCLEOTIDE SEQUENCE [LARGE SCALE GENOMIC DNA]</scope>
    <source>
        <strain evidence="2 3">N028</strain>
    </source>
</reference>
<keyword evidence="1" id="KW-0812">Transmembrane</keyword>
<dbReference type="Proteomes" id="UP001172055">
    <property type="component" value="Unassembled WGS sequence"/>
</dbReference>
<gene>
    <name evidence="2" type="ORF">QWY14_12655</name>
</gene>
<feature type="transmembrane region" description="Helical" evidence="1">
    <location>
        <begin position="110"/>
        <end position="133"/>
    </location>
</feature>
<feature type="transmembrane region" description="Helical" evidence="1">
    <location>
        <begin position="12"/>
        <end position="37"/>
    </location>
</feature>